<dbReference type="OrthoDB" id="1937542at2759"/>
<keyword evidence="3" id="KW-0548">Nucleotidyltransferase</keyword>
<protein>
    <submittedName>
        <fullName evidence="3">Reverse transcriptase zinc-binding domain</fullName>
    </submittedName>
</protein>
<dbReference type="STRING" id="56857.A0A200Q050"/>
<evidence type="ECO:0000259" key="2">
    <source>
        <dbReference type="Pfam" id="PF13966"/>
    </source>
</evidence>
<dbReference type="AlphaFoldDB" id="A0A200Q050"/>
<dbReference type="Pfam" id="PF13966">
    <property type="entry name" value="zf-RVT"/>
    <property type="match status" value="1"/>
</dbReference>
<keyword evidence="3" id="KW-0808">Transferase</keyword>
<dbReference type="InParanoid" id="A0A200Q050"/>
<dbReference type="InterPro" id="IPR053151">
    <property type="entry name" value="RNase_H-like"/>
</dbReference>
<dbReference type="CDD" id="cd06222">
    <property type="entry name" value="RNase_H_like"/>
    <property type="match status" value="1"/>
</dbReference>
<dbReference type="PANTHER" id="PTHR47723">
    <property type="entry name" value="OS05G0353850 PROTEIN"/>
    <property type="match status" value="1"/>
</dbReference>
<dbReference type="GO" id="GO:0003676">
    <property type="term" value="F:nucleic acid binding"/>
    <property type="evidence" value="ECO:0007669"/>
    <property type="project" value="InterPro"/>
</dbReference>
<dbReference type="InterPro" id="IPR044730">
    <property type="entry name" value="RNase_H-like_dom_plant"/>
</dbReference>
<dbReference type="InterPro" id="IPR012337">
    <property type="entry name" value="RNaseH-like_sf"/>
</dbReference>
<evidence type="ECO:0000313" key="4">
    <source>
        <dbReference type="Proteomes" id="UP000195402"/>
    </source>
</evidence>
<reference evidence="3 4" key="1">
    <citation type="journal article" date="2017" name="Mol. Plant">
        <title>The Genome of Medicinal Plant Macleaya cordata Provides New Insights into Benzylisoquinoline Alkaloids Metabolism.</title>
        <authorList>
            <person name="Liu X."/>
            <person name="Liu Y."/>
            <person name="Huang P."/>
            <person name="Ma Y."/>
            <person name="Qing Z."/>
            <person name="Tang Q."/>
            <person name="Cao H."/>
            <person name="Cheng P."/>
            <person name="Zheng Y."/>
            <person name="Yuan Z."/>
            <person name="Zhou Y."/>
            <person name="Liu J."/>
            <person name="Tang Z."/>
            <person name="Zhuo Y."/>
            <person name="Zhang Y."/>
            <person name="Yu L."/>
            <person name="Huang J."/>
            <person name="Yang P."/>
            <person name="Peng Q."/>
            <person name="Zhang J."/>
            <person name="Jiang W."/>
            <person name="Zhang Z."/>
            <person name="Lin K."/>
            <person name="Ro D.K."/>
            <person name="Chen X."/>
            <person name="Xiong X."/>
            <person name="Shang Y."/>
            <person name="Huang S."/>
            <person name="Zeng J."/>
        </authorList>
    </citation>
    <scope>NUCLEOTIDE SEQUENCE [LARGE SCALE GENOMIC DNA]</scope>
    <source>
        <strain evidence="4">cv. BLH2017</strain>
        <tissue evidence="3">Root</tissue>
    </source>
</reference>
<dbReference type="GO" id="GO:0003964">
    <property type="term" value="F:RNA-directed DNA polymerase activity"/>
    <property type="evidence" value="ECO:0007669"/>
    <property type="project" value="UniProtKB-KW"/>
</dbReference>
<feature type="domain" description="RNase H type-1" evidence="1">
    <location>
        <begin position="313"/>
        <end position="425"/>
    </location>
</feature>
<organism evidence="3 4">
    <name type="scientific">Macleaya cordata</name>
    <name type="common">Five-seeded plume-poppy</name>
    <name type="synonym">Bocconia cordata</name>
    <dbReference type="NCBI Taxonomy" id="56857"/>
    <lineage>
        <taxon>Eukaryota</taxon>
        <taxon>Viridiplantae</taxon>
        <taxon>Streptophyta</taxon>
        <taxon>Embryophyta</taxon>
        <taxon>Tracheophyta</taxon>
        <taxon>Spermatophyta</taxon>
        <taxon>Magnoliopsida</taxon>
        <taxon>Ranunculales</taxon>
        <taxon>Papaveraceae</taxon>
        <taxon>Papaveroideae</taxon>
        <taxon>Macleaya</taxon>
    </lineage>
</organism>
<dbReference type="Gene3D" id="3.30.420.10">
    <property type="entry name" value="Ribonuclease H-like superfamily/Ribonuclease H"/>
    <property type="match status" value="1"/>
</dbReference>
<name>A0A200Q050_MACCD</name>
<keyword evidence="3" id="KW-0695">RNA-directed DNA polymerase</keyword>
<dbReference type="SUPFAM" id="SSF53098">
    <property type="entry name" value="Ribonuclease H-like"/>
    <property type="match status" value="1"/>
</dbReference>
<dbReference type="EMBL" id="MVGT01003481">
    <property type="protein sequence ID" value="OVA03843.1"/>
    <property type="molecule type" value="Genomic_DNA"/>
</dbReference>
<dbReference type="Pfam" id="PF13456">
    <property type="entry name" value="RVT_3"/>
    <property type="match status" value="1"/>
</dbReference>
<dbReference type="InterPro" id="IPR002156">
    <property type="entry name" value="RNaseH_domain"/>
</dbReference>
<comment type="caution">
    <text evidence="3">The sequence shown here is derived from an EMBL/GenBank/DDBJ whole genome shotgun (WGS) entry which is preliminary data.</text>
</comment>
<gene>
    <name evidence="3" type="ORF">BVC80_8063g5</name>
</gene>
<dbReference type="Proteomes" id="UP000195402">
    <property type="component" value="Unassembled WGS sequence"/>
</dbReference>
<sequence length="427" mass="47658">MNTVKDAFLPNLCWIIGNGKSVKNFDDRWIPYLPGFRPSSTARDLTPCIWVPDLLLPGTNTWNEPLLHSFFPAFEVNAILRIIISYSNDDDRLIWVKTKSGLFSSKSFYTTLLAAQASSSGTESSFPWYTFWKVTNCSPRIKIFAWRLLIGAVAIRAAISRFITNISQHCPLCGSAPETIDHLFIHCPIIQTILLASPVGFRVEDSNISISKLFTVWLQSNSTGETFRLGICLLWSLWKARNRALFDNKEFYISIVIKNALKVFNDYSVVSTDIFQSMRVDSAPNLVAPQQLHWLPPAEDVIKIHVDRAIGHSNSSCAAIAHNANCVFEGCGTQCNPLCSPEEAEAMAFLLGLQLALKMNFTTCIIEGDALNVIRCINDTSTPIPWRIRSIILHIRSLLPSFCSVSFVYVNRACNSAAHVLAKFASS</sequence>
<dbReference type="GO" id="GO:0004523">
    <property type="term" value="F:RNA-DNA hybrid ribonuclease activity"/>
    <property type="evidence" value="ECO:0007669"/>
    <property type="project" value="InterPro"/>
</dbReference>
<evidence type="ECO:0000313" key="3">
    <source>
        <dbReference type="EMBL" id="OVA03843.1"/>
    </source>
</evidence>
<dbReference type="OMA" id="CNEVWAY"/>
<dbReference type="InterPro" id="IPR026960">
    <property type="entry name" value="RVT-Znf"/>
</dbReference>
<dbReference type="InterPro" id="IPR036397">
    <property type="entry name" value="RNaseH_sf"/>
</dbReference>
<proteinExistence type="predicted"/>
<accession>A0A200Q050</accession>
<keyword evidence="4" id="KW-1185">Reference proteome</keyword>
<dbReference type="PANTHER" id="PTHR47723:SF19">
    <property type="entry name" value="POLYNUCLEOTIDYL TRANSFERASE, RIBONUCLEASE H-LIKE SUPERFAMILY PROTEIN"/>
    <property type="match status" value="1"/>
</dbReference>
<feature type="domain" description="Reverse transcriptase zinc-binding" evidence="2">
    <location>
        <begin position="103"/>
        <end position="191"/>
    </location>
</feature>
<evidence type="ECO:0000259" key="1">
    <source>
        <dbReference type="Pfam" id="PF13456"/>
    </source>
</evidence>